<dbReference type="GO" id="GO:0003677">
    <property type="term" value="F:DNA binding"/>
    <property type="evidence" value="ECO:0007669"/>
    <property type="project" value="UniProtKB-KW"/>
</dbReference>
<dbReference type="OrthoDB" id="3431704at2759"/>
<dbReference type="AlphaFoldDB" id="A0A0D1YWB1"/>
<keyword evidence="1" id="KW-0805">Transcription regulation</keyword>
<feature type="compositionally biased region" description="Polar residues" evidence="5">
    <location>
        <begin position="139"/>
        <end position="153"/>
    </location>
</feature>
<dbReference type="PANTHER" id="PTHR31069:SF28">
    <property type="entry name" value="ZN(II)2CYS6 TRANSCRIPTION FACTOR (EUROFUNG)"/>
    <property type="match status" value="1"/>
</dbReference>
<dbReference type="Proteomes" id="UP000053599">
    <property type="component" value="Unassembled WGS sequence"/>
</dbReference>
<keyword evidence="3" id="KW-0804">Transcription</keyword>
<keyword evidence="2" id="KW-0238">DNA-binding</keyword>
<dbReference type="EMBL" id="KN846951">
    <property type="protein sequence ID" value="KIV86857.1"/>
    <property type="molecule type" value="Genomic_DNA"/>
</dbReference>
<evidence type="ECO:0000313" key="8">
    <source>
        <dbReference type="Proteomes" id="UP000053599"/>
    </source>
</evidence>
<protein>
    <recommendedName>
        <fullName evidence="6">Zn(2)-C6 fungal-type domain-containing protein</fullName>
    </recommendedName>
</protein>
<dbReference type="Pfam" id="PF11951">
    <property type="entry name" value="Fungal_trans_2"/>
    <property type="match status" value="1"/>
</dbReference>
<evidence type="ECO:0000259" key="6">
    <source>
        <dbReference type="PROSITE" id="PS50048"/>
    </source>
</evidence>
<gene>
    <name evidence="7" type="ORF">PV11_02440</name>
</gene>
<dbReference type="SUPFAM" id="SSF57701">
    <property type="entry name" value="Zn2/Cys6 DNA-binding domain"/>
    <property type="match status" value="1"/>
</dbReference>
<dbReference type="PROSITE" id="PS50048">
    <property type="entry name" value="ZN2_CY6_FUNGAL_2"/>
    <property type="match status" value="1"/>
</dbReference>
<dbReference type="InterPro" id="IPR050675">
    <property type="entry name" value="OAF3"/>
</dbReference>
<evidence type="ECO:0000256" key="4">
    <source>
        <dbReference type="ARBA" id="ARBA00023242"/>
    </source>
</evidence>
<dbReference type="InterPro" id="IPR036864">
    <property type="entry name" value="Zn2-C6_fun-type_DNA-bd_sf"/>
</dbReference>
<reference evidence="7 8" key="1">
    <citation type="submission" date="2015-01" db="EMBL/GenBank/DDBJ databases">
        <title>The Genome Sequence of Exophiala sideris CBS121828.</title>
        <authorList>
            <consortium name="The Broad Institute Genomics Platform"/>
            <person name="Cuomo C."/>
            <person name="de Hoog S."/>
            <person name="Gorbushina A."/>
            <person name="Stielow B."/>
            <person name="Teixiera M."/>
            <person name="Abouelleil A."/>
            <person name="Chapman S.B."/>
            <person name="Priest M."/>
            <person name="Young S.K."/>
            <person name="Wortman J."/>
            <person name="Nusbaum C."/>
            <person name="Birren B."/>
        </authorList>
    </citation>
    <scope>NUCLEOTIDE SEQUENCE [LARGE SCALE GENOMIC DNA]</scope>
    <source>
        <strain evidence="7 8">CBS 121828</strain>
    </source>
</reference>
<evidence type="ECO:0000256" key="1">
    <source>
        <dbReference type="ARBA" id="ARBA00023015"/>
    </source>
</evidence>
<proteinExistence type="predicted"/>
<organism evidence="7 8">
    <name type="scientific">Exophiala sideris</name>
    <dbReference type="NCBI Taxonomy" id="1016849"/>
    <lineage>
        <taxon>Eukaryota</taxon>
        <taxon>Fungi</taxon>
        <taxon>Dikarya</taxon>
        <taxon>Ascomycota</taxon>
        <taxon>Pezizomycotina</taxon>
        <taxon>Eurotiomycetes</taxon>
        <taxon>Chaetothyriomycetidae</taxon>
        <taxon>Chaetothyriales</taxon>
        <taxon>Herpotrichiellaceae</taxon>
        <taxon>Exophiala</taxon>
    </lineage>
</organism>
<evidence type="ECO:0000313" key="7">
    <source>
        <dbReference type="EMBL" id="KIV86857.1"/>
    </source>
</evidence>
<evidence type="ECO:0000256" key="5">
    <source>
        <dbReference type="SAM" id="MobiDB-lite"/>
    </source>
</evidence>
<feature type="region of interest" description="Disordered" evidence="5">
    <location>
        <begin position="251"/>
        <end position="277"/>
    </location>
</feature>
<evidence type="ECO:0000256" key="3">
    <source>
        <dbReference type="ARBA" id="ARBA00023163"/>
    </source>
</evidence>
<feature type="domain" description="Zn(2)-C6 fungal-type" evidence="6">
    <location>
        <begin position="36"/>
        <end position="65"/>
    </location>
</feature>
<dbReference type="GO" id="GO:0008270">
    <property type="term" value="F:zinc ion binding"/>
    <property type="evidence" value="ECO:0007669"/>
    <property type="project" value="InterPro"/>
</dbReference>
<evidence type="ECO:0000256" key="2">
    <source>
        <dbReference type="ARBA" id="ARBA00023125"/>
    </source>
</evidence>
<dbReference type="HOGENOM" id="CLU_012074_0_0_1"/>
<dbReference type="InterPro" id="IPR021858">
    <property type="entry name" value="Fun_TF"/>
</dbReference>
<name>A0A0D1YWB1_9EURO</name>
<dbReference type="PANTHER" id="PTHR31069">
    <property type="entry name" value="OLEATE-ACTIVATED TRANSCRIPTION FACTOR 1-RELATED"/>
    <property type="match status" value="1"/>
</dbReference>
<feature type="compositionally biased region" description="Polar residues" evidence="5">
    <location>
        <begin position="251"/>
        <end position="261"/>
    </location>
</feature>
<dbReference type="Gene3D" id="4.10.240.10">
    <property type="entry name" value="Zn(2)-C6 fungal-type DNA-binding domain"/>
    <property type="match status" value="1"/>
</dbReference>
<dbReference type="GO" id="GO:0000981">
    <property type="term" value="F:DNA-binding transcription factor activity, RNA polymerase II-specific"/>
    <property type="evidence" value="ECO:0007669"/>
    <property type="project" value="InterPro"/>
</dbReference>
<dbReference type="InterPro" id="IPR001138">
    <property type="entry name" value="Zn2Cys6_DnaBD"/>
</dbReference>
<dbReference type="Pfam" id="PF00172">
    <property type="entry name" value="Zn_clus"/>
    <property type="match status" value="1"/>
</dbReference>
<sequence length="849" mass="94459">MSAKVEAQPKVTPSHTDGNTPRKRRKRAPAAGAADDCFTCSTRSVKCDRRRPYCSKCLEDGKDCSGYKTQLTWGNGVASRGKLRGLSLPVAGTQKIVTPVSPTRSKRRPSQQMQQQQASQVHAEAKHVPPPRPQEGATHPSTSSDTASKNNAGSLFDKSKTSFPAFTSYTTSSLPSMAARSSHTPGPIKIESTDAYASTSSTSMISPLDTYGFSVGFSPNVGFNATASPTSYTTSPDTLYFGRGLTQGPLRSQDSLSTYPLSPQIPSPYDNALPDQGHIPQFQSQKTSYVHNDPYGQTLQPQHLEPVSEQGHVPAIHEDVEEIDRRIYDNEYDNECAVVDDDSTVGFPQFSFNYNMSIASFAGLGAITTNPRMQYLINYYMEVISPVIVAFDGPSNPYRTQILRLAARSETLQHAIAALSASNLRQRRETGALSTGKTDPARRSSIAHLTLTQESWQDAGVLSPHEQAREESLHKGIAIQSLNKQLADPVLRKDDSILATLLILCLFHICDSGVAKFQTQFAGVKKLLGMRQNDFGLDTKEAKWFIRMFTWFDAMTATVNDREGQLQGHHLDVSALSDEEWALENLAGCDGQLFKTIAKLGRLNVLSQGKPVGESPTLVSRPFPQMPGTVNLDYSNFDGNGWMRIVQDEDLFSAKTANPDVKAQFWREWREIRQTLQTWQLDTRVFDCSSPEAPLLTHDQRVDLANISESFRYSALLYTERLSHPTVASTDPSIRYWVQKCLMYIKAVKSDVYLLWPLFITGSECVDDIDRQVIRERCLDIQKDSGFLNNKSCLELLEKVWQRYDDKTRENEVKAERNTSYTPGSGSESGFKFTTIMKMEGNEGEYIVV</sequence>
<keyword evidence="4" id="KW-0539">Nucleus</keyword>
<feature type="region of interest" description="Disordered" evidence="5">
    <location>
        <begin position="1"/>
        <end position="34"/>
    </location>
</feature>
<feature type="compositionally biased region" description="Low complexity" evidence="5">
    <location>
        <begin position="110"/>
        <end position="120"/>
    </location>
</feature>
<feature type="region of interest" description="Disordered" evidence="5">
    <location>
        <begin position="85"/>
        <end position="156"/>
    </location>
</feature>
<accession>A0A0D1YWB1</accession>